<gene>
    <name evidence="16" type="ORF">CL6EHI_008730</name>
</gene>
<evidence type="ECO:0000256" key="5">
    <source>
        <dbReference type="ARBA" id="ARBA00022833"/>
    </source>
</evidence>
<dbReference type="VEuPathDB" id="AmoebaDB:EHI5A_029480"/>
<dbReference type="Pfam" id="PF04815">
    <property type="entry name" value="Sec23_helical"/>
    <property type="match status" value="1"/>
</dbReference>
<evidence type="ECO:0000256" key="7">
    <source>
        <dbReference type="ARBA" id="ARBA00022927"/>
    </source>
</evidence>
<dbReference type="GO" id="GO:0008270">
    <property type="term" value="F:zinc ion binding"/>
    <property type="evidence" value="ECO:0007669"/>
    <property type="project" value="InterPro"/>
</dbReference>
<organism evidence="16 17">
    <name type="scientific">Entamoeba histolytica</name>
    <dbReference type="NCBI Taxonomy" id="5759"/>
    <lineage>
        <taxon>Eukaryota</taxon>
        <taxon>Amoebozoa</taxon>
        <taxon>Evosea</taxon>
        <taxon>Archamoebae</taxon>
        <taxon>Mastigamoebida</taxon>
        <taxon>Entamoebidae</taxon>
        <taxon>Entamoeba</taxon>
    </lineage>
</organism>
<dbReference type="Gene3D" id="2.60.40.1670">
    <property type="entry name" value="beta-sandwich domain of Sec23/24"/>
    <property type="match status" value="1"/>
</dbReference>
<evidence type="ECO:0000256" key="2">
    <source>
        <dbReference type="ARBA" id="ARBA00022448"/>
    </source>
</evidence>
<keyword evidence="2 10" id="KW-0813">Transport</keyword>
<dbReference type="Gene3D" id="3.40.50.410">
    <property type="entry name" value="von Willebrand factor, type A domain"/>
    <property type="match status" value="1"/>
</dbReference>
<dbReference type="InterPro" id="IPR036465">
    <property type="entry name" value="vWFA_dom_sf"/>
</dbReference>
<dbReference type="FunFam" id="3.40.20.10:FF:000054">
    <property type="entry name" value="Protein transport protein SEC23"/>
    <property type="match status" value="1"/>
</dbReference>
<dbReference type="Pfam" id="PF04811">
    <property type="entry name" value="Sec23_trunk"/>
    <property type="match status" value="1"/>
</dbReference>
<dbReference type="Pfam" id="PF00626">
    <property type="entry name" value="Gelsolin"/>
    <property type="match status" value="1"/>
</dbReference>
<dbReference type="GO" id="GO:0090110">
    <property type="term" value="P:COPII-coated vesicle cargo loading"/>
    <property type="evidence" value="ECO:0007669"/>
    <property type="project" value="TreeGrafter"/>
</dbReference>
<dbReference type="VEuPathDB" id="AmoebaDB:KM1_034690"/>
<dbReference type="FunFam" id="3.40.50.410:FF:000043">
    <property type="entry name" value="Protein transport protein SEC23"/>
    <property type="match status" value="1"/>
</dbReference>
<dbReference type="SUPFAM" id="SSF81995">
    <property type="entry name" value="beta-sandwich domain of Sec23/24"/>
    <property type="match status" value="1"/>
</dbReference>
<dbReference type="GO" id="GO:0030127">
    <property type="term" value="C:COPII vesicle coat"/>
    <property type="evidence" value="ECO:0007669"/>
    <property type="project" value="InterPro"/>
</dbReference>
<dbReference type="VEuPathDB" id="AmoebaDB:EHI7A_014300"/>
<feature type="domain" description="Sec23/Sec24 beta-sandwich" evidence="15">
    <location>
        <begin position="363"/>
        <end position="464"/>
    </location>
</feature>
<evidence type="ECO:0000259" key="13">
    <source>
        <dbReference type="Pfam" id="PF04811"/>
    </source>
</evidence>
<dbReference type="AlphaFoldDB" id="A0A5K1TUZ2"/>
<comment type="subcellular location">
    <subcellularLocation>
        <location evidence="10">Cytoplasmic vesicle</location>
        <location evidence="10">COPII-coated vesicle membrane</location>
        <topology evidence="10">Peripheral membrane protein</topology>
        <orientation evidence="10">Cytoplasmic side</orientation>
    </subcellularLocation>
    <subcellularLocation>
        <location evidence="10">Endoplasmic reticulum membrane</location>
        <topology evidence="10">Peripheral membrane protein</topology>
        <orientation evidence="10">Cytoplasmic side</orientation>
    </subcellularLocation>
</comment>
<dbReference type="SUPFAM" id="SSF82919">
    <property type="entry name" value="Zn-finger domain of Sec23/24"/>
    <property type="match status" value="1"/>
</dbReference>
<keyword evidence="8 10" id="KW-0472">Membrane</keyword>
<protein>
    <recommendedName>
        <fullName evidence="10">Protein transport protein SEC23</fullName>
    </recommendedName>
</protein>
<dbReference type="OMA" id="FPPHYAE"/>
<dbReference type="Gene3D" id="3.40.20.10">
    <property type="entry name" value="Severin"/>
    <property type="match status" value="1"/>
</dbReference>
<dbReference type="InterPro" id="IPR036180">
    <property type="entry name" value="Gelsolin-like_dom_sf"/>
</dbReference>
<comment type="function">
    <text evidence="10">Component of the coat protein complex II (COPII) which promotes the formation of transport vesicles from the endoplasmic reticulum (ER). The coat has two main functions, the physical deformation of the endoplasmic reticulum membrane into vesicles and the selection of cargo molecules.</text>
</comment>
<dbReference type="InterPro" id="IPR036174">
    <property type="entry name" value="Znf_Sec23_Sec24_sf"/>
</dbReference>
<evidence type="ECO:0000259" key="15">
    <source>
        <dbReference type="Pfam" id="PF08033"/>
    </source>
</evidence>
<evidence type="ECO:0000256" key="1">
    <source>
        <dbReference type="ARBA" id="ARBA00009210"/>
    </source>
</evidence>
<evidence type="ECO:0000256" key="6">
    <source>
        <dbReference type="ARBA" id="ARBA00022892"/>
    </source>
</evidence>
<feature type="domain" description="Zinc finger Sec23/Sec24-type" evidence="12">
    <location>
        <begin position="52"/>
        <end position="87"/>
    </location>
</feature>
<keyword evidence="10" id="KW-0963">Cytoplasm</keyword>
<dbReference type="SUPFAM" id="SSF82754">
    <property type="entry name" value="C-terminal, gelsolin-like domain of Sec23/24"/>
    <property type="match status" value="1"/>
</dbReference>
<keyword evidence="7 10" id="KW-0653">Protein transport</keyword>
<name>A0A5K1TUZ2_ENTHI</name>
<keyword evidence="9 10" id="KW-0968">Cytoplasmic vesicle</keyword>
<keyword evidence="5 10" id="KW-0862">Zinc</keyword>
<keyword evidence="6 10" id="KW-0931">ER-Golgi transport</keyword>
<dbReference type="SUPFAM" id="SSF81811">
    <property type="entry name" value="Helical domain of Sec23/24"/>
    <property type="match status" value="1"/>
</dbReference>
<keyword evidence="4 10" id="KW-0256">Endoplasmic reticulum</keyword>
<evidence type="ECO:0000256" key="4">
    <source>
        <dbReference type="ARBA" id="ARBA00022824"/>
    </source>
</evidence>
<evidence type="ECO:0000313" key="17">
    <source>
        <dbReference type="Proteomes" id="UP000078387"/>
    </source>
</evidence>
<dbReference type="InterPro" id="IPR029006">
    <property type="entry name" value="ADF-H/Gelsolin-like_dom_sf"/>
</dbReference>
<dbReference type="InterPro" id="IPR006895">
    <property type="entry name" value="Znf_Sec23_Sec24"/>
</dbReference>
<dbReference type="GO" id="GO:0005789">
    <property type="term" value="C:endoplasmic reticulum membrane"/>
    <property type="evidence" value="ECO:0007669"/>
    <property type="project" value="UniProtKB-SubCell"/>
</dbReference>
<evidence type="ECO:0000256" key="10">
    <source>
        <dbReference type="RuleBase" id="RU365030"/>
    </source>
</evidence>
<dbReference type="InterPro" id="IPR006900">
    <property type="entry name" value="Sec23/24_helical_dom"/>
</dbReference>
<evidence type="ECO:0000256" key="8">
    <source>
        <dbReference type="ARBA" id="ARBA00023136"/>
    </source>
</evidence>
<dbReference type="InterPro" id="IPR037364">
    <property type="entry name" value="Sec23"/>
</dbReference>
<comment type="similarity">
    <text evidence="1 10">Belongs to the SEC23/SEC24 family. SEC23 subfamily.</text>
</comment>
<dbReference type="PANTHER" id="PTHR11141:SF0">
    <property type="entry name" value="PROTEIN TRANSPORT PROTEIN SEC23"/>
    <property type="match status" value="1"/>
</dbReference>
<feature type="domain" description="Gelsolin-like" evidence="11">
    <location>
        <begin position="592"/>
        <end position="679"/>
    </location>
</feature>
<proteinExistence type="inferred from homology"/>
<dbReference type="InterPro" id="IPR007123">
    <property type="entry name" value="Gelsolin-like_dom"/>
</dbReference>
<dbReference type="SUPFAM" id="SSF53300">
    <property type="entry name" value="vWA-like"/>
    <property type="match status" value="1"/>
</dbReference>
<feature type="domain" description="Sec23/Sec24 trunk" evidence="13">
    <location>
        <begin position="112"/>
        <end position="354"/>
    </location>
</feature>
<dbReference type="PANTHER" id="PTHR11141">
    <property type="entry name" value="PROTEIN TRANSPORT PROTEIN SEC23"/>
    <property type="match status" value="1"/>
</dbReference>
<comment type="caution">
    <text evidence="16">The sequence shown here is derived from an EMBL/GenBank/DDBJ whole genome shotgun (WGS) entry which is preliminary data.</text>
</comment>
<dbReference type="InterPro" id="IPR012990">
    <property type="entry name" value="Beta-sandwich_Sec23_24"/>
</dbReference>
<dbReference type="Gene3D" id="2.30.30.380">
    <property type="entry name" value="Zn-finger domain of Sec23/24"/>
    <property type="match status" value="1"/>
</dbReference>
<dbReference type="Gene3D" id="1.20.120.730">
    <property type="entry name" value="Sec23/Sec24 helical domain"/>
    <property type="match status" value="1"/>
</dbReference>
<accession>A0A5K1TUZ2</accession>
<dbReference type="VEuPathDB" id="AmoebaDB:EHI_008730"/>
<dbReference type="Pfam" id="PF08033">
    <property type="entry name" value="Sec23_BS"/>
    <property type="match status" value="1"/>
</dbReference>
<dbReference type="Pfam" id="PF04810">
    <property type="entry name" value="zf-Sec23_Sec24"/>
    <property type="match status" value="1"/>
</dbReference>
<dbReference type="EMBL" id="BDEQ01000001">
    <property type="protein sequence ID" value="GAT94733.1"/>
    <property type="molecule type" value="Genomic_DNA"/>
</dbReference>
<evidence type="ECO:0000259" key="11">
    <source>
        <dbReference type="Pfam" id="PF00626"/>
    </source>
</evidence>
<sequence length="721" mass="81359">MNIDEVEQRDGIRFTWNTWVSTSQEARKNLHIPIGCLYSPLLPKPLVADRAPIKCSHCGAVINPYCSVDYNSNLWTCCFCLTRNQLQYQNLPELQVTTFEYRDVQENIRYIPTYIFVIDTTCTEHELEELKTNLTTVISLLPPTTRIGLITFGQCVTVHNLMCESDCLISVAFANKVNSPIAIQCGLLLSPNSNQYIIPIEQCELTFMSIIESLQVDGFDVPQTERPKRATGAALDIAQNMLKAVNMSGHIIAFVAGPCTEGPGKIIGTSLNETLRCHQDIVNENTPYMAAAKQFYDGVADKLIQNESACTILACSMDQTGLMEMRKLYEGTGGIAYYFEDYTHEALRETLLRLFDGQVWKSNVAIEVQTCKEMKVCGALGPLTSGNKKTSSVSPTSVAVGGTSLWKASAALKNTSYAFIFDVTNPQTNPKRTNEVGFIQFITTYYDELGRKCTRATTSSRMWTNPSQEGFEKLAAGFDQEAATTLMARYAAYKAETEDSREAIRWLDRSLIKMCQRFGDFRKDDPNSFKLSPNFSIYPQFMFHLRRSHFLKVFNCTPDETSVFRATLNRETVNNTLTMIQPTLDSYKYGQQPVPVLLSLQSVKPDEILLLDTYFYLVVFRGNAVAEWMKQKLEEKPEYAGLKDYYALPEEDAKELSKTRIPAPRIYVCNQYSGNQRFLMTILDPAVAPGQNKNDLVFTEDVNLDTFLTHLRQLAVKDTLN</sequence>
<dbReference type="FunFam" id="1.20.120.730:FF:000005">
    <property type="entry name" value="Protein transport protein SEC23"/>
    <property type="match status" value="1"/>
</dbReference>
<evidence type="ECO:0000256" key="9">
    <source>
        <dbReference type="ARBA" id="ARBA00023329"/>
    </source>
</evidence>
<dbReference type="GO" id="GO:0006886">
    <property type="term" value="P:intracellular protein transport"/>
    <property type="evidence" value="ECO:0007669"/>
    <property type="project" value="InterPro"/>
</dbReference>
<dbReference type="Proteomes" id="UP000078387">
    <property type="component" value="Unassembled WGS sequence"/>
</dbReference>
<feature type="domain" description="Sec23/Sec24 helical" evidence="14">
    <location>
        <begin position="479"/>
        <end position="577"/>
    </location>
</feature>
<evidence type="ECO:0000313" key="16">
    <source>
        <dbReference type="EMBL" id="GAT94733.1"/>
    </source>
</evidence>
<dbReference type="InterPro" id="IPR036175">
    <property type="entry name" value="Sec23/24_helical_dom_sf"/>
</dbReference>
<dbReference type="GO" id="GO:0005096">
    <property type="term" value="F:GTPase activator activity"/>
    <property type="evidence" value="ECO:0007669"/>
    <property type="project" value="TreeGrafter"/>
</dbReference>
<keyword evidence="3 10" id="KW-0479">Metal-binding</keyword>
<evidence type="ECO:0000259" key="14">
    <source>
        <dbReference type="Pfam" id="PF04815"/>
    </source>
</evidence>
<dbReference type="VEuPathDB" id="AmoebaDB:EHI8A_011050"/>
<evidence type="ECO:0000259" key="12">
    <source>
        <dbReference type="Pfam" id="PF04810"/>
    </source>
</evidence>
<dbReference type="InterPro" id="IPR006896">
    <property type="entry name" value="Sec23/24_trunk_dom"/>
</dbReference>
<evidence type="ECO:0000256" key="3">
    <source>
        <dbReference type="ARBA" id="ARBA00022723"/>
    </source>
</evidence>
<reference evidence="16 17" key="1">
    <citation type="submission" date="2016-05" db="EMBL/GenBank/DDBJ databases">
        <title>First whole genome sequencing of Entamoeba histolytica HM1:IMSS-clone-6.</title>
        <authorList>
            <person name="Mukherjee Avik.K."/>
            <person name="Izumyama S."/>
            <person name="Nakada-Tsukui K."/>
            <person name="Nozaki T."/>
        </authorList>
    </citation>
    <scope>NUCLEOTIDE SEQUENCE [LARGE SCALE GENOMIC DNA]</scope>
    <source>
        <strain evidence="16 17">HM1:IMSS clone 6</strain>
    </source>
</reference>
<dbReference type="GO" id="GO:0070971">
    <property type="term" value="C:endoplasmic reticulum exit site"/>
    <property type="evidence" value="ECO:0007669"/>
    <property type="project" value="TreeGrafter"/>
</dbReference>